<evidence type="ECO:0000313" key="1">
    <source>
        <dbReference type="EMBL" id="CRF40651.1"/>
    </source>
</evidence>
<organism evidence="2 8">
    <name type="scientific">Helicobacter ailurogastricus</name>
    <dbReference type="NCBI Taxonomy" id="1578720"/>
    <lineage>
        <taxon>Bacteria</taxon>
        <taxon>Pseudomonadati</taxon>
        <taxon>Campylobacterota</taxon>
        <taxon>Epsilonproteobacteria</taxon>
        <taxon>Campylobacterales</taxon>
        <taxon>Helicobacteraceae</taxon>
        <taxon>Helicobacter</taxon>
    </lineage>
</organism>
<name>A0A0K2XE76_9HELI</name>
<proteinExistence type="predicted"/>
<dbReference type="EMBL" id="CDML01000011">
    <property type="protein sequence ID" value="CRF40651.1"/>
    <property type="molecule type" value="Genomic_DNA"/>
</dbReference>
<evidence type="ECO:0000313" key="2">
    <source>
        <dbReference type="EMBL" id="CRF43044.1"/>
    </source>
</evidence>
<dbReference type="Pfam" id="PF02521">
    <property type="entry name" value="HP_OMP_2"/>
    <property type="match status" value="1"/>
</dbReference>
<reference evidence="2" key="1">
    <citation type="submission" date="2014-12" db="EMBL/GenBank/DDBJ databases">
        <title>Whole genome sequences of four Staphylococcus schleiferi canine isolates.</title>
        <authorList>
            <person name="Misic A.M."/>
            <person name="Cain C."/>
            <person name="Morris D.O."/>
            <person name="Rankin S."/>
            <person name="Beiting D."/>
        </authorList>
    </citation>
    <scope>NUCLEOTIDE SEQUENCE</scope>
    <source>
        <strain evidence="1">ASB11</strain>
        <strain evidence="2">ASB13</strain>
        <strain evidence="4">ASB7</strain>
        <strain evidence="3">ASB9</strain>
    </source>
</reference>
<dbReference type="Proteomes" id="UP000045175">
    <property type="component" value="Unassembled WGS sequence"/>
</dbReference>
<evidence type="ECO:0000313" key="5">
    <source>
        <dbReference type="Proteomes" id="UP000038622"/>
    </source>
</evidence>
<evidence type="ECO:0000313" key="8">
    <source>
        <dbReference type="Proteomes" id="UP000045175"/>
    </source>
</evidence>
<dbReference type="Proteomes" id="UP000038622">
    <property type="component" value="Unassembled WGS sequence"/>
</dbReference>
<reference evidence="6 7" key="2">
    <citation type="submission" date="2014-12" db="EMBL/GenBank/DDBJ databases">
        <authorList>
            <person name="Jaenicke S."/>
        </authorList>
    </citation>
    <scope>NUCLEOTIDE SEQUENCE [LARGE SCALE GENOMIC DNA]</scope>
</reference>
<sequence>MQVQFRGNRTTHKWLVFMLLVLERVLAFDMSISGKLSSYTLYGFNNKRYDPSKFIYPTGSYTSLLAEMNLSMDIYKGLHAEVGGMLSALPYDSTAYQGNDIQPGQPGGPAVNGGKNYYNHDGGIFWEYIGWFAGHSGLQVQKPRYAMVHNAYISYNYKDIFGIKGGRYELSDYDWFTSFSQGVEGFVKYKDYKLRVLYSDARASASSDWFWPFGRYYTSGKPLMIAEFRYQKNHWKVNPYFYSIFGRMNAPGINITYDTNPHFRDKGFRWVGTFVGFFPFFPPSGRGYDMILFGQEKMGKDGQTLFFRSRFYYNKWIFGGSIYKNIGNANGDIGIYGDPLGYNIWTNSIYDAEINNIVGKDALNGFLYFGSHFHGFTWKVLGRLTGSPRANEQSVALFLSYFLSRYNLKFDLKLEYYNNITKKGYCLGFGYGPTPNTCGSWDPAINNFAPRLPHNVDSGRSHLMFTLTYGFQLL</sequence>
<dbReference type="Proteomes" id="UP000043437">
    <property type="component" value="Unassembled WGS sequence"/>
</dbReference>
<gene>
    <name evidence="1" type="ORF">HAL011_04130</name>
    <name evidence="2" type="ORF">HAL013_12680</name>
    <name evidence="4" type="ORF">HAL07_03830</name>
    <name evidence="3" type="ORF">HAL09_08490</name>
</gene>
<dbReference type="Proteomes" id="UP000041394">
    <property type="component" value="Unassembled WGS sequence"/>
</dbReference>
<keyword evidence="5" id="KW-1185">Reference proteome</keyword>
<evidence type="ECO:0000313" key="7">
    <source>
        <dbReference type="Proteomes" id="UP000043437"/>
    </source>
</evidence>
<reference evidence="5" key="3">
    <citation type="submission" date="2014-12" db="EMBL/GenBank/DDBJ databases">
        <authorList>
            <person name="Smet A."/>
        </authorList>
    </citation>
    <scope>NUCLEOTIDE SEQUENCE [LARGE SCALE GENOMIC DNA]</scope>
</reference>
<evidence type="ECO:0000313" key="6">
    <source>
        <dbReference type="Proteomes" id="UP000041394"/>
    </source>
</evidence>
<evidence type="ECO:0000313" key="3">
    <source>
        <dbReference type="EMBL" id="CRF44273.1"/>
    </source>
</evidence>
<dbReference type="OrthoDB" id="5328533at2"/>
<protein>
    <submittedName>
        <fullName evidence="2">Putative Outer membrane protein</fullName>
    </submittedName>
</protein>
<dbReference type="EMBL" id="CDMN01000034">
    <property type="protein sequence ID" value="CRF44273.1"/>
    <property type="molecule type" value="Genomic_DNA"/>
</dbReference>
<dbReference type="EMBL" id="CDMG01000002">
    <property type="protein sequence ID" value="CRF52257.1"/>
    <property type="molecule type" value="Genomic_DNA"/>
</dbReference>
<dbReference type="InterPro" id="IPR003678">
    <property type="entry name" value="Put_OMP"/>
</dbReference>
<evidence type="ECO:0000313" key="4">
    <source>
        <dbReference type="EMBL" id="CRF52257.1"/>
    </source>
</evidence>
<dbReference type="AlphaFoldDB" id="A0A0K2XE76"/>
<dbReference type="GeneID" id="82131407"/>
<accession>A0A0K2XE76</accession>
<dbReference type="EMBL" id="CDMH01000057">
    <property type="protein sequence ID" value="CRF43044.1"/>
    <property type="molecule type" value="Genomic_DNA"/>
</dbReference>
<dbReference type="RefSeq" id="WP_053941642.1">
    <property type="nucleotide sequence ID" value="NZ_BSCV01000002.1"/>
</dbReference>